<gene>
    <name evidence="1" type="ORF">AB835_08535</name>
</gene>
<dbReference type="Proteomes" id="UP000242502">
    <property type="component" value="Unassembled WGS sequence"/>
</dbReference>
<sequence>MLRKKKRSCLIVGGDHLQWNTHMSFQRSIWHRNYTISISQNVQVEWITIEVLDVKFNKILVRDGIL</sequence>
<reference evidence="1 2" key="1">
    <citation type="journal article" date="2016" name="Appl. Environ. Microbiol.">
        <title>Lack of Overt Genome Reduction in the Bryostatin-Producing Bryozoan Symbiont "Candidatus Endobugula sertula".</title>
        <authorList>
            <person name="Miller I.J."/>
            <person name="Vanee N."/>
            <person name="Fong S.S."/>
            <person name="Lim-Fong G.E."/>
            <person name="Kwan J.C."/>
        </authorList>
    </citation>
    <scope>NUCLEOTIDE SEQUENCE [LARGE SCALE GENOMIC DNA]</scope>
    <source>
        <strain evidence="1">AB1-4</strain>
    </source>
</reference>
<dbReference type="EMBL" id="MDLC01000027">
    <property type="protein sequence ID" value="ODS23471.1"/>
    <property type="molecule type" value="Genomic_DNA"/>
</dbReference>
<name>A0A1D2QPG4_9GAMM</name>
<dbReference type="AlphaFoldDB" id="A0A1D2QPG4"/>
<comment type="caution">
    <text evidence="1">The sequence shown here is derived from an EMBL/GenBank/DDBJ whole genome shotgun (WGS) entry which is preliminary data.</text>
</comment>
<accession>A0A1D2QPG4</accession>
<dbReference type="STRING" id="62101.AB835_08535"/>
<organism evidence="1 2">
    <name type="scientific">Candidatus Endobugula sertula</name>
    <name type="common">Bugula neritina bacterial symbiont</name>
    <dbReference type="NCBI Taxonomy" id="62101"/>
    <lineage>
        <taxon>Bacteria</taxon>
        <taxon>Pseudomonadati</taxon>
        <taxon>Pseudomonadota</taxon>
        <taxon>Gammaproteobacteria</taxon>
        <taxon>Cellvibrionales</taxon>
        <taxon>Cellvibrionaceae</taxon>
        <taxon>Candidatus Endobugula</taxon>
    </lineage>
</organism>
<evidence type="ECO:0000313" key="2">
    <source>
        <dbReference type="Proteomes" id="UP000242502"/>
    </source>
</evidence>
<evidence type="ECO:0000313" key="1">
    <source>
        <dbReference type="EMBL" id="ODS23471.1"/>
    </source>
</evidence>
<protein>
    <submittedName>
        <fullName evidence="1">Uncharacterized protein</fullName>
    </submittedName>
</protein>
<proteinExistence type="predicted"/>